<keyword evidence="3" id="KW-1133">Transmembrane helix</keyword>
<gene>
    <name evidence="5" type="ORF">M947_08370</name>
</gene>
<feature type="domain" description="GGDEF" evidence="4">
    <location>
        <begin position="412"/>
        <end position="539"/>
    </location>
</feature>
<dbReference type="CDD" id="cd01949">
    <property type="entry name" value="GGDEF"/>
    <property type="match status" value="1"/>
</dbReference>
<accession>T0JDV2</accession>
<organism evidence="5 6">
    <name type="scientific">Sulfurimonas hongkongensis</name>
    <dbReference type="NCBI Taxonomy" id="1172190"/>
    <lineage>
        <taxon>Bacteria</taxon>
        <taxon>Pseudomonadati</taxon>
        <taxon>Campylobacterota</taxon>
        <taxon>Epsilonproteobacteria</taxon>
        <taxon>Campylobacterales</taxon>
        <taxon>Sulfurimonadaceae</taxon>
        <taxon>Sulfurimonas</taxon>
    </lineage>
</organism>
<dbReference type="InterPro" id="IPR000160">
    <property type="entry name" value="GGDEF_dom"/>
</dbReference>
<dbReference type="SMART" id="SM00267">
    <property type="entry name" value="GGDEF"/>
    <property type="match status" value="1"/>
</dbReference>
<keyword evidence="6" id="KW-1185">Reference proteome</keyword>
<dbReference type="Pfam" id="PF11845">
    <property type="entry name" value="Tll0287-like"/>
    <property type="match status" value="1"/>
</dbReference>
<dbReference type="STRING" id="1172190.M947_08370"/>
<feature type="transmembrane region" description="Helical" evidence="3">
    <location>
        <begin position="7"/>
        <end position="25"/>
    </location>
</feature>
<dbReference type="InterPro" id="IPR050469">
    <property type="entry name" value="Diguanylate_Cyclase"/>
</dbReference>
<keyword evidence="3" id="KW-0472">Membrane</keyword>
<dbReference type="Pfam" id="PF00990">
    <property type="entry name" value="GGDEF"/>
    <property type="match status" value="1"/>
</dbReference>
<dbReference type="InterPro" id="IPR043128">
    <property type="entry name" value="Rev_trsase/Diguanyl_cyclase"/>
</dbReference>
<evidence type="ECO:0000313" key="5">
    <source>
        <dbReference type="EMBL" id="EQB39160.1"/>
    </source>
</evidence>
<dbReference type="PROSITE" id="PS50887">
    <property type="entry name" value="GGDEF"/>
    <property type="match status" value="1"/>
</dbReference>
<dbReference type="SUPFAM" id="SSF55073">
    <property type="entry name" value="Nucleotide cyclase"/>
    <property type="match status" value="1"/>
</dbReference>
<comment type="catalytic activity">
    <reaction evidence="2">
        <text>2 GTP = 3',3'-c-di-GMP + 2 diphosphate</text>
        <dbReference type="Rhea" id="RHEA:24898"/>
        <dbReference type="ChEBI" id="CHEBI:33019"/>
        <dbReference type="ChEBI" id="CHEBI:37565"/>
        <dbReference type="ChEBI" id="CHEBI:58805"/>
        <dbReference type="EC" id="2.7.7.65"/>
    </reaction>
</comment>
<dbReference type="GO" id="GO:0043709">
    <property type="term" value="P:cell adhesion involved in single-species biofilm formation"/>
    <property type="evidence" value="ECO:0007669"/>
    <property type="project" value="TreeGrafter"/>
</dbReference>
<dbReference type="NCBIfam" id="TIGR00254">
    <property type="entry name" value="GGDEF"/>
    <property type="match status" value="1"/>
</dbReference>
<dbReference type="InterPro" id="IPR029787">
    <property type="entry name" value="Nucleotide_cyclase"/>
</dbReference>
<comment type="caution">
    <text evidence="5">The sequence shown here is derived from an EMBL/GenBank/DDBJ whole genome shotgun (WGS) entry which is preliminary data.</text>
</comment>
<dbReference type="PATRIC" id="fig|1172190.3.peg.1611"/>
<dbReference type="EC" id="2.7.7.65" evidence="1"/>
<dbReference type="FunFam" id="3.30.70.270:FF:000001">
    <property type="entry name" value="Diguanylate cyclase domain protein"/>
    <property type="match status" value="1"/>
</dbReference>
<name>T0JDV2_9BACT</name>
<dbReference type="GO" id="GO:1902201">
    <property type="term" value="P:negative regulation of bacterial-type flagellum-dependent cell motility"/>
    <property type="evidence" value="ECO:0007669"/>
    <property type="project" value="TreeGrafter"/>
</dbReference>
<evidence type="ECO:0000256" key="1">
    <source>
        <dbReference type="ARBA" id="ARBA00012528"/>
    </source>
</evidence>
<dbReference type="PANTHER" id="PTHR45138:SF9">
    <property type="entry name" value="DIGUANYLATE CYCLASE DGCM-RELATED"/>
    <property type="match status" value="1"/>
</dbReference>
<dbReference type="AlphaFoldDB" id="T0JDV2"/>
<sequence>MTKFNKYIVLGAVFIVSLLTSFYFIDVFSKKNIELQKQILIKQAQTHFKDQVNTRVWNASYGGVYAIPKEGQKPNPFLRDNILKVDENLTLIKINPAWMSRQLSEISNIDGFRFRITSLKLINPDNKATPFEERALKYFEKTDEKEYYEIGEDSNFNYMGALVTTNYCLPCHKHQGYKLGDVRGGISVSLDSKEYAKVTSSIKTRVVLLKVFVVIFLFSVFLLIFKQLRYSQKLQDEVEHRTKEIESTKQLLQEIIDIDASFIVLADGKDVIYANKTVLDFTGYPSIEEFKKDYEYMSDLFEYVEDNKNFIQTYNDGIHWIEYLVKEQDSKNLKVCIEKKGIYRYFRPSAKEIKTEDKALYLITFDEITNEYVKIKELEHMASTDALTNLFNRNKLNEVLKKSIELSSTISAPLSIIFLDIDRFKRVNDTYGHDTGDKVLIDIANIITSTIRTGDIAARWGGEEFMITLQATSVTHASVLGEKLRTRVQEHVFKTVGKITISLGVTEYRDGESEESFVKRVDEALYEAKEAGRNKVIVK</sequence>
<evidence type="ECO:0000259" key="4">
    <source>
        <dbReference type="PROSITE" id="PS50887"/>
    </source>
</evidence>
<feature type="transmembrane region" description="Helical" evidence="3">
    <location>
        <begin position="207"/>
        <end position="225"/>
    </location>
</feature>
<protein>
    <recommendedName>
        <fullName evidence="1">diguanylate cyclase</fullName>
        <ecNumber evidence="1">2.7.7.65</ecNumber>
    </recommendedName>
</protein>
<dbReference type="GO" id="GO:0005886">
    <property type="term" value="C:plasma membrane"/>
    <property type="evidence" value="ECO:0007669"/>
    <property type="project" value="TreeGrafter"/>
</dbReference>
<reference evidence="5 6" key="1">
    <citation type="submission" date="2013-07" db="EMBL/GenBank/DDBJ databases">
        <title>Sulfurimonas hongkongensis AST-10 Genome Sequencing.</title>
        <authorList>
            <person name="Cai L."/>
            <person name="Zhang T."/>
        </authorList>
    </citation>
    <scope>NUCLEOTIDE SEQUENCE [LARGE SCALE GENOMIC DNA]</scope>
    <source>
        <strain evidence="5 6">AST-10</strain>
    </source>
</reference>
<dbReference type="eggNOG" id="COG3706">
    <property type="taxonomic scope" value="Bacteria"/>
</dbReference>
<dbReference type="RefSeq" id="WP_021287924.1">
    <property type="nucleotide sequence ID" value="NZ_AUPZ01000010.1"/>
</dbReference>
<dbReference type="EMBL" id="AUPZ01000010">
    <property type="protein sequence ID" value="EQB39160.1"/>
    <property type="molecule type" value="Genomic_DNA"/>
</dbReference>
<dbReference type="PANTHER" id="PTHR45138">
    <property type="entry name" value="REGULATORY COMPONENTS OF SENSORY TRANSDUCTION SYSTEM"/>
    <property type="match status" value="1"/>
</dbReference>
<evidence type="ECO:0000313" key="6">
    <source>
        <dbReference type="Proteomes" id="UP000015520"/>
    </source>
</evidence>
<dbReference type="OrthoDB" id="9812260at2"/>
<proteinExistence type="predicted"/>
<keyword evidence="3" id="KW-0812">Transmembrane</keyword>
<dbReference type="Proteomes" id="UP000015520">
    <property type="component" value="Unassembled WGS sequence"/>
</dbReference>
<dbReference type="Gene3D" id="3.30.70.270">
    <property type="match status" value="1"/>
</dbReference>
<evidence type="ECO:0000256" key="2">
    <source>
        <dbReference type="ARBA" id="ARBA00034247"/>
    </source>
</evidence>
<dbReference type="GO" id="GO:0052621">
    <property type="term" value="F:diguanylate cyclase activity"/>
    <property type="evidence" value="ECO:0007669"/>
    <property type="project" value="UniProtKB-EC"/>
</dbReference>
<evidence type="ECO:0000256" key="3">
    <source>
        <dbReference type="SAM" id="Phobius"/>
    </source>
</evidence>
<dbReference type="InterPro" id="IPR021796">
    <property type="entry name" value="Tll0287-like_dom"/>
</dbReference>